<keyword evidence="6" id="KW-0805">Transcription regulation</keyword>
<comment type="subcellular location">
    <subcellularLocation>
        <location evidence="1">Nucleus</location>
    </subcellularLocation>
</comment>
<protein>
    <recommendedName>
        <fullName evidence="12">BED-type domain-containing protein</fullName>
    </recommendedName>
</protein>
<evidence type="ECO:0000256" key="5">
    <source>
        <dbReference type="ARBA" id="ARBA00022833"/>
    </source>
</evidence>
<comment type="subunit">
    <text evidence="2">Homodimer.</text>
</comment>
<dbReference type="PROSITE" id="PS50808">
    <property type="entry name" value="ZF_BED"/>
    <property type="match status" value="1"/>
</dbReference>
<evidence type="ECO:0000259" key="12">
    <source>
        <dbReference type="PROSITE" id="PS50808"/>
    </source>
</evidence>
<dbReference type="InterPro" id="IPR012337">
    <property type="entry name" value="RNaseH-like_sf"/>
</dbReference>
<dbReference type="InterPro" id="IPR052035">
    <property type="entry name" value="ZnF_BED_domain_contain"/>
</dbReference>
<evidence type="ECO:0000256" key="6">
    <source>
        <dbReference type="ARBA" id="ARBA00023015"/>
    </source>
</evidence>
<reference evidence="13 14" key="1">
    <citation type="submission" date="2024-04" db="EMBL/GenBank/DDBJ databases">
        <authorList>
            <person name="Fracassetti M."/>
        </authorList>
    </citation>
    <scope>NUCLEOTIDE SEQUENCE [LARGE SCALE GENOMIC DNA]</scope>
</reference>
<dbReference type="GO" id="GO:0046983">
    <property type="term" value="F:protein dimerization activity"/>
    <property type="evidence" value="ECO:0007669"/>
    <property type="project" value="InterPro"/>
</dbReference>
<feature type="region of interest" description="Disordered" evidence="11">
    <location>
        <begin position="1"/>
        <end position="30"/>
    </location>
</feature>
<dbReference type="InterPro" id="IPR036236">
    <property type="entry name" value="Znf_C2H2_sf"/>
</dbReference>
<keyword evidence="14" id="KW-1185">Reference proteome</keyword>
<evidence type="ECO:0000256" key="8">
    <source>
        <dbReference type="ARBA" id="ARBA00023163"/>
    </source>
</evidence>
<evidence type="ECO:0000256" key="2">
    <source>
        <dbReference type="ARBA" id="ARBA00011738"/>
    </source>
</evidence>
<dbReference type="InterPro" id="IPR003656">
    <property type="entry name" value="Znf_BED"/>
</dbReference>
<name>A0AAV2CAH6_9ROSI</name>
<feature type="compositionally biased region" description="Low complexity" evidence="11">
    <location>
        <begin position="1"/>
        <end position="15"/>
    </location>
</feature>
<dbReference type="PANTHER" id="PTHR46481:SF11">
    <property type="entry name" value="ZINC FINGER BED DOMAIN-CONTAINING PROTEIN RICESLEEPER 2-LIKE"/>
    <property type="match status" value="1"/>
</dbReference>
<keyword evidence="8" id="KW-0804">Transcription</keyword>
<feature type="domain" description="BED-type" evidence="12">
    <location>
        <begin position="40"/>
        <end position="96"/>
    </location>
</feature>
<evidence type="ECO:0000313" key="13">
    <source>
        <dbReference type="EMBL" id="CAL1353012.1"/>
    </source>
</evidence>
<organism evidence="13 14">
    <name type="scientific">Linum trigynum</name>
    <dbReference type="NCBI Taxonomy" id="586398"/>
    <lineage>
        <taxon>Eukaryota</taxon>
        <taxon>Viridiplantae</taxon>
        <taxon>Streptophyta</taxon>
        <taxon>Embryophyta</taxon>
        <taxon>Tracheophyta</taxon>
        <taxon>Spermatophyta</taxon>
        <taxon>Magnoliopsida</taxon>
        <taxon>eudicotyledons</taxon>
        <taxon>Gunneridae</taxon>
        <taxon>Pentapetalae</taxon>
        <taxon>rosids</taxon>
        <taxon>fabids</taxon>
        <taxon>Malpighiales</taxon>
        <taxon>Linaceae</taxon>
        <taxon>Linum</taxon>
    </lineage>
</organism>
<gene>
    <name evidence="13" type="ORF">LTRI10_LOCUS941</name>
</gene>
<evidence type="ECO:0000256" key="3">
    <source>
        <dbReference type="ARBA" id="ARBA00022723"/>
    </source>
</evidence>
<proteinExistence type="predicted"/>
<dbReference type="Pfam" id="PF14372">
    <property type="entry name" value="hAT-like_RNase-H"/>
    <property type="match status" value="1"/>
</dbReference>
<accession>A0AAV2CAH6</accession>
<evidence type="ECO:0000256" key="1">
    <source>
        <dbReference type="ARBA" id="ARBA00004123"/>
    </source>
</evidence>
<dbReference type="SUPFAM" id="SSF53098">
    <property type="entry name" value="Ribonuclease H-like"/>
    <property type="match status" value="1"/>
</dbReference>
<keyword evidence="9" id="KW-0539">Nucleus</keyword>
<dbReference type="PANTHER" id="PTHR46481">
    <property type="entry name" value="ZINC FINGER BED DOMAIN-CONTAINING PROTEIN 4"/>
    <property type="match status" value="1"/>
</dbReference>
<dbReference type="Pfam" id="PF05699">
    <property type="entry name" value="Dimer_Tnp_hAT"/>
    <property type="match status" value="1"/>
</dbReference>
<evidence type="ECO:0000256" key="10">
    <source>
        <dbReference type="PROSITE-ProRule" id="PRU00027"/>
    </source>
</evidence>
<keyword evidence="4 10" id="KW-0863">Zinc-finger</keyword>
<dbReference type="EMBL" id="OZ034813">
    <property type="protein sequence ID" value="CAL1353012.1"/>
    <property type="molecule type" value="Genomic_DNA"/>
</dbReference>
<evidence type="ECO:0000256" key="11">
    <source>
        <dbReference type="SAM" id="MobiDB-lite"/>
    </source>
</evidence>
<evidence type="ECO:0000313" key="14">
    <source>
        <dbReference type="Proteomes" id="UP001497516"/>
    </source>
</evidence>
<keyword evidence="7" id="KW-0238">DNA-binding</keyword>
<dbReference type="Pfam" id="PF02892">
    <property type="entry name" value="zf-BED"/>
    <property type="match status" value="1"/>
</dbReference>
<dbReference type="GO" id="GO:0008270">
    <property type="term" value="F:zinc ion binding"/>
    <property type="evidence" value="ECO:0007669"/>
    <property type="project" value="UniProtKB-KW"/>
</dbReference>
<sequence>MEPQHVENAPANDVVAPPPGNPNNVEEDVLPQHPLGASRSLKSDVWPHFTRMMVSGVLKAKCNYCKKILAGKSSNGTSHLRTHRNKCVHKKIHDGSQRVLGANYSANGTADMSTTQFSSEVSRKELCTMILVHEYPLSIVEHLYFKRFCCTLNPLFKVPARNTIKKDIVAIYGLERSKFQKVIDENKGRIAVTTDMWTATNQKRAYMAVTGHYIDNSWNLRSHLLMFGYLPAPHTSERLAVKLAQCLQSWNIDSKLSTITLDNCTTNDSMINIVKKRLVLSNLIRDGSLLHMRCSAHILNLIVRDGLDVLKDGIDQIRESVVFWTCTPRRVEYFHATAQQLKLAVSKKLVLDCPTRWNSTYEMLSSAIPYKDVFSLLKIREPHYDYLPTNEQWEFAAILVEKLDVFKDITMIFSGSNYPTANQFFPKVCDLRLRLLEWLSDPNLMIVSMAEKMWTKFAKYWDDIHLLLAVAVVLDPRYKLEIVGYYAGKFGITSTDLVSERVRSVLADLVVEYQRKSSKNSAVPSSLNACSSATDLDFDLYVSQRKKTRTTVVTTELDHYLAEYVHPRTPDFDLLGWWRFNGAKYPILQEIARDLLAVPITSVASESAFSSGGRLLDPHRSRLDPMTVEAMMMLRTWIQDDNKVTSSDVKALEGVFSAMAMEDATVEECIDGAGTQGEQRGDEDVAAEVNLLD</sequence>
<evidence type="ECO:0000256" key="4">
    <source>
        <dbReference type="ARBA" id="ARBA00022771"/>
    </source>
</evidence>
<evidence type="ECO:0000256" key="7">
    <source>
        <dbReference type="ARBA" id="ARBA00023125"/>
    </source>
</evidence>
<dbReference type="GO" id="GO:0003677">
    <property type="term" value="F:DNA binding"/>
    <property type="evidence" value="ECO:0007669"/>
    <property type="project" value="UniProtKB-KW"/>
</dbReference>
<dbReference type="AlphaFoldDB" id="A0AAV2CAH6"/>
<evidence type="ECO:0000256" key="9">
    <source>
        <dbReference type="ARBA" id="ARBA00023242"/>
    </source>
</evidence>
<dbReference type="SUPFAM" id="SSF57667">
    <property type="entry name" value="beta-beta-alpha zinc fingers"/>
    <property type="match status" value="1"/>
</dbReference>
<keyword evidence="5" id="KW-0862">Zinc</keyword>
<dbReference type="InterPro" id="IPR008906">
    <property type="entry name" value="HATC_C_dom"/>
</dbReference>
<keyword evidence="3" id="KW-0479">Metal-binding</keyword>
<dbReference type="SMART" id="SM00614">
    <property type="entry name" value="ZnF_BED"/>
    <property type="match status" value="1"/>
</dbReference>
<dbReference type="GO" id="GO:0005634">
    <property type="term" value="C:nucleus"/>
    <property type="evidence" value="ECO:0007669"/>
    <property type="project" value="UniProtKB-SubCell"/>
</dbReference>
<dbReference type="Proteomes" id="UP001497516">
    <property type="component" value="Chromosome 1"/>
</dbReference>
<dbReference type="InterPro" id="IPR025525">
    <property type="entry name" value="hAT-like_transposase_RNase-H"/>
</dbReference>